<organism evidence="4">
    <name type="scientific">Pseudourostyla cristata</name>
    <dbReference type="NCBI Taxonomy" id="293816"/>
    <lineage>
        <taxon>Eukaryota</taxon>
        <taxon>Sar</taxon>
        <taxon>Alveolata</taxon>
        <taxon>Ciliophora</taxon>
        <taxon>Intramacronucleata</taxon>
        <taxon>Spirotrichea</taxon>
        <taxon>Stichotrichia</taxon>
        <taxon>Urostylida</taxon>
        <taxon>Pseudourostylidae</taxon>
        <taxon>Pseudourostyla</taxon>
    </lineage>
</organism>
<dbReference type="GO" id="GO:1990904">
    <property type="term" value="C:ribonucleoprotein complex"/>
    <property type="evidence" value="ECO:0007669"/>
    <property type="project" value="UniProtKB-KW"/>
</dbReference>
<proteinExistence type="inferred from homology"/>
<keyword evidence="2 4" id="KW-0689">Ribosomal protein</keyword>
<comment type="similarity">
    <text evidence="1">Belongs to the universal ribosomal protein uS7 family.</text>
</comment>
<keyword evidence="3" id="KW-0687">Ribonucleoprotein</keyword>
<name>A0A4P9JLF9_9SPIT</name>
<evidence type="ECO:0000256" key="1">
    <source>
        <dbReference type="ARBA" id="ARBA00007151"/>
    </source>
</evidence>
<evidence type="ECO:0000256" key="3">
    <source>
        <dbReference type="ARBA" id="ARBA00023274"/>
    </source>
</evidence>
<dbReference type="AlphaFoldDB" id="A0A4P9JLF9"/>
<accession>A0A4P9JLF9</accession>
<evidence type="ECO:0000313" key="4">
    <source>
        <dbReference type="EMBL" id="QCU82629.1"/>
    </source>
</evidence>
<gene>
    <name evidence="4" type="primary">rps7</name>
</gene>
<geneLocation type="mitochondrion" evidence="4"/>
<protein>
    <submittedName>
        <fullName evidence="4">Ribosomal protein S7</fullName>
    </submittedName>
</protein>
<dbReference type="InterPro" id="IPR036823">
    <property type="entry name" value="Ribosomal_uS7_dom_sf"/>
</dbReference>
<sequence>MFFNLINKFIYFNYMMIKINLRLKDFTIENIKNIDFLLQSKFFTIKDLIKNENLSKHDVRDLYNKIRTYRWLRYAIIDDESQQKIIDTLENLIDTWGEIRPQFNFTIKDQKRVESEKAGSDLAYFYNLKFLLWQNVTKQNFDTVMQHQFDELLFNRRFTSRTSDTNLFFKNDYFKLISDFETIENHNYKSLNEETNIYTTYKYFRYTSFINFFIENQISTPTNFKKIKSIRRKNNELPHLKLINIIMRNGKKEQYTKYFFTTLSLFYSNSNSILNTLNTNFKKKINFTNVANYSPTFFKNPNLEWFKIYLLFNNIFYFYDFEVQANITNKEKYSFIANYNNVLTNTEKQINSEFFIKTYLFNKFWSISPIFTYFILNVDKKIRKFSRGKSGKYKMIWKYVISYKRLNTALRMLKQAIKFAIGTKFKDRLFLTLLNLFSPLQNNILLKSKLFSHTHTFRNYKYTLMRTLKSTN</sequence>
<dbReference type="GO" id="GO:0005840">
    <property type="term" value="C:ribosome"/>
    <property type="evidence" value="ECO:0007669"/>
    <property type="project" value="UniProtKB-KW"/>
</dbReference>
<evidence type="ECO:0000256" key="2">
    <source>
        <dbReference type="ARBA" id="ARBA00022980"/>
    </source>
</evidence>
<keyword evidence="4" id="KW-0496">Mitochondrion</keyword>
<reference evidence="4" key="1">
    <citation type="journal article" date="2019" name="Mitochondrial DNA Part B Resour">
        <title>The mitochondrial genome of the ciliate Pseudourostyla cristata (Ciliophora, Urostylida).</title>
        <authorList>
            <person name="Park K.-M."/>
            <person name="Min G.-S."/>
            <person name="Kim S."/>
        </authorList>
    </citation>
    <scope>NUCLEOTIDE SEQUENCE</scope>
</reference>
<dbReference type="Gene3D" id="1.10.455.10">
    <property type="entry name" value="Ribosomal protein S7 domain"/>
    <property type="match status" value="1"/>
</dbReference>
<dbReference type="EMBL" id="MH888186">
    <property type="protein sequence ID" value="QCU82629.1"/>
    <property type="molecule type" value="Genomic_DNA"/>
</dbReference>